<evidence type="ECO:0000313" key="2">
    <source>
        <dbReference type="Proteomes" id="UP001595752"/>
    </source>
</evidence>
<reference evidence="2" key="1">
    <citation type="journal article" date="2019" name="Int. J. Syst. Evol. Microbiol.">
        <title>The Global Catalogue of Microorganisms (GCM) 10K type strain sequencing project: providing services to taxonomists for standard genome sequencing and annotation.</title>
        <authorList>
            <consortium name="The Broad Institute Genomics Platform"/>
            <consortium name="The Broad Institute Genome Sequencing Center for Infectious Disease"/>
            <person name="Wu L."/>
            <person name="Ma J."/>
        </authorList>
    </citation>
    <scope>NUCLEOTIDE SEQUENCE [LARGE SCALE GENOMIC DNA]</scope>
    <source>
        <strain evidence="2">CCUG 61889</strain>
    </source>
</reference>
<proteinExistence type="predicted"/>
<sequence>MNINELHNNFITIKQYEPENGNELLDFAQQKYLKGEISIMEYKQLVRELELSGAQKPYFSILEEKA</sequence>
<comment type="caution">
    <text evidence="1">The sequence shown here is derived from an EMBL/GenBank/DDBJ whole genome shotgun (WGS) entry which is preliminary data.</text>
</comment>
<keyword evidence="2" id="KW-1185">Reference proteome</keyword>
<dbReference type="RefSeq" id="WP_377915423.1">
    <property type="nucleotide sequence ID" value="NZ_JBHRZT010000052.1"/>
</dbReference>
<protein>
    <submittedName>
        <fullName evidence="1">YppF family protein</fullName>
    </submittedName>
</protein>
<accession>A0ABV8B2S0</accession>
<dbReference type="EMBL" id="JBHRZT010000052">
    <property type="protein sequence ID" value="MFC3884200.1"/>
    <property type="molecule type" value="Genomic_DNA"/>
</dbReference>
<dbReference type="InterPro" id="IPR025553">
    <property type="entry name" value="YppF"/>
</dbReference>
<dbReference type="Proteomes" id="UP001595752">
    <property type="component" value="Unassembled WGS sequence"/>
</dbReference>
<gene>
    <name evidence="1" type="ORF">ACFOU2_12160</name>
</gene>
<name>A0ABV8B2S0_9BACI</name>
<organism evidence="1 2">
    <name type="scientific">Bacillus songklensis</name>
    <dbReference type="NCBI Taxonomy" id="1069116"/>
    <lineage>
        <taxon>Bacteria</taxon>
        <taxon>Bacillati</taxon>
        <taxon>Bacillota</taxon>
        <taxon>Bacilli</taxon>
        <taxon>Bacillales</taxon>
        <taxon>Bacillaceae</taxon>
        <taxon>Bacillus</taxon>
    </lineage>
</organism>
<evidence type="ECO:0000313" key="1">
    <source>
        <dbReference type="EMBL" id="MFC3884200.1"/>
    </source>
</evidence>
<dbReference type="Pfam" id="PF14178">
    <property type="entry name" value="YppF"/>
    <property type="match status" value="1"/>
</dbReference>